<evidence type="ECO:0000256" key="3">
    <source>
        <dbReference type="ARBA" id="ARBA00022679"/>
    </source>
</evidence>
<evidence type="ECO:0000313" key="10">
    <source>
        <dbReference type="Proteomes" id="UP000027238"/>
    </source>
</evidence>
<dbReference type="Proteomes" id="UP000027238">
    <property type="component" value="Unassembled WGS sequence"/>
</dbReference>
<feature type="region of interest" description="Disordered" evidence="7">
    <location>
        <begin position="134"/>
        <end position="183"/>
    </location>
</feature>
<feature type="compositionally biased region" description="Low complexity" evidence="7">
    <location>
        <begin position="350"/>
        <end position="361"/>
    </location>
</feature>
<feature type="domain" description="RING-type" evidence="8">
    <location>
        <begin position="75"/>
        <end position="115"/>
    </location>
</feature>
<evidence type="ECO:0000313" key="9">
    <source>
        <dbReference type="EMBL" id="KDN71628.1"/>
    </source>
</evidence>
<dbReference type="SUPFAM" id="SSF57850">
    <property type="entry name" value="RING/U-box"/>
    <property type="match status" value="1"/>
</dbReference>
<sequence length="396" mass="46173">MWRVVHFIATTGKNISIPSSLNTSATALFLELCIFGMSTEAAAGETPNPRDLHSAVLQTTLQEISSRPTELRDCCVICLEEITERCEAQPCHHHNFDYLCLVTWLEQQAACPLCKAEIKEVRYDFSDDQTQWKTYKATERPQEKPKAAGTSSPSQHARRFYSQARPRYSRPHAHPTRTFTPSQNEAIARRRTVYRDQMYSLHVGSNRISRYRDLTPQLFASDAELVSRARTFLRRELQVFEFLSPDNDAQSQDADPVRRRRANNAEFLLEYIIAILKTVDMQGSMGQAEELIQEFLGRENTRLLLHELRAWLRSPYMTLESWDRAVQYPDVAPKRRRRSQSRDAADRAESSGSADGVYPSSWRRDERRRYRREPYGSRRSRNDERRREARERYTVD</sequence>
<dbReference type="GO" id="GO:0006513">
    <property type="term" value="P:protein monoubiquitination"/>
    <property type="evidence" value="ECO:0007669"/>
    <property type="project" value="TreeGrafter"/>
</dbReference>
<gene>
    <name evidence="9" type="ORF">CSUB01_01622</name>
</gene>
<dbReference type="InterPro" id="IPR013083">
    <property type="entry name" value="Znf_RING/FYVE/PHD"/>
</dbReference>
<dbReference type="AlphaFoldDB" id="A0A066XQX5"/>
<dbReference type="InterPro" id="IPR001841">
    <property type="entry name" value="Znf_RING"/>
</dbReference>
<feature type="compositionally biased region" description="Basic and acidic residues" evidence="7">
    <location>
        <begin position="362"/>
        <end position="396"/>
    </location>
</feature>
<dbReference type="Gene3D" id="3.30.40.10">
    <property type="entry name" value="Zinc/RING finger domain, C3HC4 (zinc finger)"/>
    <property type="match status" value="1"/>
</dbReference>
<dbReference type="OMA" id="RRHIYRH"/>
<proteinExistence type="predicted"/>
<keyword evidence="3" id="KW-0808">Transferase</keyword>
<dbReference type="HOGENOM" id="CLU_050242_0_1_1"/>
<dbReference type="STRING" id="1173701.A0A066XQX5"/>
<dbReference type="EC" id="2.3.2.27" evidence="2"/>
<keyword evidence="6" id="KW-0863">Zinc-finger</keyword>
<keyword evidence="5" id="KW-0804">Transcription</keyword>
<dbReference type="GO" id="GO:0061630">
    <property type="term" value="F:ubiquitin protein ligase activity"/>
    <property type="evidence" value="ECO:0007669"/>
    <property type="project" value="UniProtKB-EC"/>
</dbReference>
<feature type="region of interest" description="Disordered" evidence="7">
    <location>
        <begin position="331"/>
        <end position="396"/>
    </location>
</feature>
<dbReference type="eggNOG" id="KOG0800">
    <property type="taxonomic scope" value="Eukaryota"/>
</dbReference>
<evidence type="ECO:0000259" key="8">
    <source>
        <dbReference type="PROSITE" id="PS50089"/>
    </source>
</evidence>
<keyword evidence="10" id="KW-1185">Reference proteome</keyword>
<dbReference type="OrthoDB" id="444265at2759"/>
<organism evidence="9 10">
    <name type="scientific">Colletotrichum sublineola</name>
    <name type="common">Sorghum anthracnose fungus</name>
    <dbReference type="NCBI Taxonomy" id="1173701"/>
    <lineage>
        <taxon>Eukaryota</taxon>
        <taxon>Fungi</taxon>
        <taxon>Dikarya</taxon>
        <taxon>Ascomycota</taxon>
        <taxon>Pezizomycotina</taxon>
        <taxon>Sordariomycetes</taxon>
        <taxon>Hypocreomycetidae</taxon>
        <taxon>Glomerellales</taxon>
        <taxon>Glomerellaceae</taxon>
        <taxon>Colletotrichum</taxon>
        <taxon>Colletotrichum graminicola species complex</taxon>
    </lineage>
</organism>
<feature type="compositionally biased region" description="Basic and acidic residues" evidence="7">
    <location>
        <begin position="136"/>
        <end position="146"/>
    </location>
</feature>
<protein>
    <recommendedName>
        <fullName evidence="2">RING-type E3 ubiquitin transferase</fullName>
        <ecNumber evidence="2">2.3.2.27</ecNumber>
    </recommendedName>
</protein>
<dbReference type="PANTHER" id="PTHR46077:SF1">
    <property type="entry name" value="TOP1 BINDING ARGININE_SERINE RICH PROTEIN, E3 UBIQUITIN LIGASE"/>
    <property type="match status" value="1"/>
</dbReference>
<dbReference type="PANTHER" id="PTHR46077">
    <property type="entry name" value="E3 UBIQUITIN-PROTEIN LIGASE TOPORS"/>
    <property type="match status" value="1"/>
</dbReference>
<evidence type="ECO:0000256" key="2">
    <source>
        <dbReference type="ARBA" id="ARBA00012483"/>
    </source>
</evidence>
<comment type="catalytic activity">
    <reaction evidence="1">
        <text>S-ubiquitinyl-[E2 ubiquitin-conjugating enzyme]-L-cysteine + [acceptor protein]-L-lysine = [E2 ubiquitin-conjugating enzyme]-L-cysteine + N(6)-ubiquitinyl-[acceptor protein]-L-lysine.</text>
        <dbReference type="EC" id="2.3.2.27"/>
    </reaction>
</comment>
<feature type="compositionally biased region" description="Basic and acidic residues" evidence="7">
    <location>
        <begin position="340"/>
        <end position="349"/>
    </location>
</feature>
<keyword evidence="6" id="KW-0479">Metal-binding</keyword>
<keyword evidence="6" id="KW-0862">Zinc</keyword>
<dbReference type="EMBL" id="JMSE01000145">
    <property type="protein sequence ID" value="KDN71628.1"/>
    <property type="molecule type" value="Genomic_DNA"/>
</dbReference>
<dbReference type="PROSITE" id="PS50089">
    <property type="entry name" value="ZF_RING_2"/>
    <property type="match status" value="1"/>
</dbReference>
<comment type="caution">
    <text evidence="9">The sequence shown here is derived from an EMBL/GenBank/DDBJ whole genome shotgun (WGS) entry which is preliminary data.</text>
</comment>
<evidence type="ECO:0000256" key="1">
    <source>
        <dbReference type="ARBA" id="ARBA00000900"/>
    </source>
</evidence>
<evidence type="ECO:0000256" key="6">
    <source>
        <dbReference type="PROSITE-ProRule" id="PRU00175"/>
    </source>
</evidence>
<keyword evidence="4" id="KW-0805">Transcription regulation</keyword>
<dbReference type="GO" id="GO:0008270">
    <property type="term" value="F:zinc ion binding"/>
    <property type="evidence" value="ECO:0007669"/>
    <property type="project" value="UniProtKB-KW"/>
</dbReference>
<dbReference type="GO" id="GO:0000209">
    <property type="term" value="P:protein polyubiquitination"/>
    <property type="evidence" value="ECO:0007669"/>
    <property type="project" value="TreeGrafter"/>
</dbReference>
<reference evidence="10" key="1">
    <citation type="journal article" date="2014" name="Genome Announc.">
        <title>Draft genome sequence of Colletotrichum sublineola, a destructive pathogen of cultivated sorghum.</title>
        <authorList>
            <person name="Baroncelli R."/>
            <person name="Sanz-Martin J.M."/>
            <person name="Rech G.E."/>
            <person name="Sukno S.A."/>
            <person name="Thon M.R."/>
        </authorList>
    </citation>
    <scope>NUCLEOTIDE SEQUENCE [LARGE SCALE GENOMIC DNA]</scope>
    <source>
        <strain evidence="10">TX430BB</strain>
    </source>
</reference>
<accession>A0A066XQX5</accession>
<name>A0A066XQX5_COLSU</name>
<dbReference type="Pfam" id="PF13639">
    <property type="entry name" value="zf-RING_2"/>
    <property type="match status" value="1"/>
</dbReference>
<evidence type="ECO:0000256" key="4">
    <source>
        <dbReference type="ARBA" id="ARBA00023015"/>
    </source>
</evidence>
<evidence type="ECO:0000256" key="5">
    <source>
        <dbReference type="ARBA" id="ARBA00023163"/>
    </source>
</evidence>
<evidence type="ECO:0000256" key="7">
    <source>
        <dbReference type="SAM" id="MobiDB-lite"/>
    </source>
</evidence>
<dbReference type="SMART" id="SM00184">
    <property type="entry name" value="RING"/>
    <property type="match status" value="1"/>
</dbReference>